<evidence type="ECO:0000256" key="16">
    <source>
        <dbReference type="SAM" id="Phobius"/>
    </source>
</evidence>
<dbReference type="EMBL" id="KX437739">
    <property type="protein sequence ID" value="ATC73030.1"/>
    <property type="molecule type" value="Genomic_DNA"/>
</dbReference>
<keyword evidence="7 16" id="KW-0812">Transmembrane</keyword>
<feature type="transmembrane region" description="Helical" evidence="16">
    <location>
        <begin position="47"/>
        <end position="69"/>
    </location>
</feature>
<dbReference type="AlphaFoldDB" id="A0A343K1C2"/>
<keyword evidence="8" id="KW-1278">Translocase</keyword>
<comment type="catalytic activity">
    <reaction evidence="15">
        <text>a ubiquinone + NADH + 5 H(+)(in) = a ubiquinol + NAD(+) + 4 H(+)(out)</text>
        <dbReference type="Rhea" id="RHEA:29091"/>
        <dbReference type="Rhea" id="RHEA-COMP:9565"/>
        <dbReference type="Rhea" id="RHEA-COMP:9566"/>
        <dbReference type="ChEBI" id="CHEBI:15378"/>
        <dbReference type="ChEBI" id="CHEBI:16389"/>
        <dbReference type="ChEBI" id="CHEBI:17976"/>
        <dbReference type="ChEBI" id="CHEBI:57540"/>
        <dbReference type="ChEBI" id="CHEBI:57945"/>
        <dbReference type="EC" id="7.1.1.2"/>
    </reaction>
</comment>
<dbReference type="GO" id="GO:0031966">
    <property type="term" value="C:mitochondrial membrane"/>
    <property type="evidence" value="ECO:0007669"/>
    <property type="project" value="UniProtKB-SubCell"/>
</dbReference>
<keyword evidence="5" id="KW-0813">Transport</keyword>
<keyword evidence="10 16" id="KW-1133">Transmembrane helix</keyword>
<evidence type="ECO:0000256" key="13">
    <source>
        <dbReference type="ARBA" id="ARBA00023136"/>
    </source>
</evidence>
<keyword evidence="9" id="KW-0249">Electron transport</keyword>
<comment type="subcellular location">
    <subcellularLocation>
        <location evidence="1">Mitochondrion membrane</location>
        <topology evidence="1">Multi-pass membrane protein</topology>
    </subcellularLocation>
</comment>
<evidence type="ECO:0000256" key="6">
    <source>
        <dbReference type="ARBA" id="ARBA00022660"/>
    </source>
</evidence>
<evidence type="ECO:0000256" key="15">
    <source>
        <dbReference type="ARBA" id="ARBA00049551"/>
    </source>
</evidence>
<evidence type="ECO:0000256" key="1">
    <source>
        <dbReference type="ARBA" id="ARBA00004225"/>
    </source>
</evidence>
<sequence length="162" mass="18903">MKMILIKFMIIISSSIIMMKTPMSLGIMLLMQTFLSTFMLAKMFSSSWIAFIMFLMLIGGLLILFMYMSSIASNEKFKTNFKLYSIWMMIMLPCEELMMNSVINENQNSMTWAETISMSKIFNKKGMIITLLMFCYLLLTMIVMIKIIKIYKGPLRAINTYE</sequence>
<accession>A0A343K1C2</accession>
<evidence type="ECO:0000256" key="2">
    <source>
        <dbReference type="ARBA" id="ARBA00005698"/>
    </source>
</evidence>
<dbReference type="PANTHER" id="PTHR11435:SF1">
    <property type="entry name" value="NADH-UBIQUINONE OXIDOREDUCTASE CHAIN 6"/>
    <property type="match status" value="1"/>
</dbReference>
<gene>
    <name evidence="17" type="primary">nad6</name>
</gene>
<feature type="transmembrane region" description="Helical" evidence="16">
    <location>
        <begin position="127"/>
        <end position="148"/>
    </location>
</feature>
<dbReference type="EC" id="7.1.1.2" evidence="3"/>
<evidence type="ECO:0000256" key="3">
    <source>
        <dbReference type="ARBA" id="ARBA00012944"/>
    </source>
</evidence>
<feature type="transmembrane region" description="Helical" evidence="16">
    <location>
        <begin position="21"/>
        <end position="41"/>
    </location>
</feature>
<evidence type="ECO:0000256" key="10">
    <source>
        <dbReference type="ARBA" id="ARBA00022989"/>
    </source>
</evidence>
<name>A0A343K1C2_9HEMI</name>
<keyword evidence="6" id="KW-0679">Respiratory chain</keyword>
<evidence type="ECO:0000256" key="4">
    <source>
        <dbReference type="ARBA" id="ARBA00021095"/>
    </source>
</evidence>
<keyword evidence="11" id="KW-0520">NAD</keyword>
<geneLocation type="mitochondrion" evidence="17"/>
<evidence type="ECO:0000256" key="14">
    <source>
        <dbReference type="ARBA" id="ARBA00031019"/>
    </source>
</evidence>
<dbReference type="GO" id="GO:0008137">
    <property type="term" value="F:NADH dehydrogenase (ubiquinone) activity"/>
    <property type="evidence" value="ECO:0007669"/>
    <property type="project" value="UniProtKB-EC"/>
</dbReference>
<keyword evidence="12 17" id="KW-0496">Mitochondrion</keyword>
<evidence type="ECO:0000256" key="5">
    <source>
        <dbReference type="ARBA" id="ARBA00022448"/>
    </source>
</evidence>
<dbReference type="InterPro" id="IPR050269">
    <property type="entry name" value="ComplexI_Subunit6"/>
</dbReference>
<reference evidence="17" key="1">
    <citation type="journal article" date="2017" name="Zool. J. Linn. Soc.">
        <title>Insufficient power of mitogenomic data in resolving the auchenorrhynchan monophyly.</title>
        <authorList>
            <person name="Song N."/>
            <person name="Cai W."/>
            <person name="Li H."/>
        </authorList>
    </citation>
    <scope>NUCLEOTIDE SEQUENCE</scope>
</reference>
<evidence type="ECO:0000256" key="8">
    <source>
        <dbReference type="ARBA" id="ARBA00022967"/>
    </source>
</evidence>
<evidence type="ECO:0000256" key="11">
    <source>
        <dbReference type="ARBA" id="ARBA00023027"/>
    </source>
</evidence>
<keyword evidence="13 16" id="KW-0472">Membrane</keyword>
<evidence type="ECO:0000313" key="17">
    <source>
        <dbReference type="EMBL" id="ATC73030.1"/>
    </source>
</evidence>
<evidence type="ECO:0000256" key="9">
    <source>
        <dbReference type="ARBA" id="ARBA00022982"/>
    </source>
</evidence>
<organism evidence="17">
    <name type="scientific">Osbornellus sp. EMHAU-2015-Zz052506</name>
    <dbReference type="NCBI Taxonomy" id="2036856"/>
    <lineage>
        <taxon>Eukaryota</taxon>
        <taxon>Metazoa</taxon>
        <taxon>Ecdysozoa</taxon>
        <taxon>Arthropoda</taxon>
        <taxon>Hexapoda</taxon>
        <taxon>Insecta</taxon>
        <taxon>Pterygota</taxon>
        <taxon>Neoptera</taxon>
        <taxon>Paraneoptera</taxon>
        <taxon>Hemiptera</taxon>
        <taxon>Auchenorrhyncha</taxon>
        <taxon>Membracoidea</taxon>
        <taxon>Cicadellidae</taxon>
        <taxon>Deltocephalinae</taxon>
        <taxon>Scaphoideini</taxon>
        <taxon>Osbornellus</taxon>
    </lineage>
</organism>
<dbReference type="PANTHER" id="PTHR11435">
    <property type="entry name" value="NADH UBIQUINONE OXIDOREDUCTASE SUBUNIT ND6"/>
    <property type="match status" value="1"/>
</dbReference>
<evidence type="ECO:0000256" key="12">
    <source>
        <dbReference type="ARBA" id="ARBA00023128"/>
    </source>
</evidence>
<comment type="similarity">
    <text evidence="2">Belongs to the complex I subunit 6 family.</text>
</comment>
<protein>
    <recommendedName>
        <fullName evidence="4">NADH-ubiquinone oxidoreductase chain 6</fullName>
        <ecNumber evidence="3">7.1.1.2</ecNumber>
    </recommendedName>
    <alternativeName>
        <fullName evidence="14">NADH dehydrogenase subunit 6</fullName>
    </alternativeName>
</protein>
<proteinExistence type="inferred from homology"/>
<evidence type="ECO:0000256" key="7">
    <source>
        <dbReference type="ARBA" id="ARBA00022692"/>
    </source>
</evidence>